<evidence type="ECO:0000256" key="1">
    <source>
        <dbReference type="SAM" id="SignalP"/>
    </source>
</evidence>
<evidence type="ECO:0000313" key="5">
    <source>
        <dbReference type="Proteomes" id="UP000051887"/>
    </source>
</evidence>
<gene>
    <name evidence="2" type="ORF">TL5118_03385</name>
    <name evidence="3" type="ORF">TL5120_00546</name>
</gene>
<evidence type="ECO:0000313" key="3">
    <source>
        <dbReference type="EMBL" id="CUH70766.1"/>
    </source>
</evidence>
<keyword evidence="1" id="KW-0732">Signal</keyword>
<name>A0A0P1FMU0_9RHOB</name>
<feature type="chain" id="PRO_5009792447" evidence="1">
    <location>
        <begin position="24"/>
        <end position="135"/>
    </location>
</feature>
<reference evidence="2 4" key="1">
    <citation type="submission" date="2015-09" db="EMBL/GenBank/DDBJ databases">
        <authorList>
            <person name="Rodrigo-Torres L."/>
            <person name="Arahal D.R."/>
        </authorList>
    </citation>
    <scope>NUCLEOTIDE SEQUENCE [LARGE SCALE GENOMIC DNA]</scope>
    <source>
        <strain evidence="2 4">CECT 5118</strain>
    </source>
</reference>
<dbReference type="Proteomes" id="UP000051086">
    <property type="component" value="Unassembled WGS sequence"/>
</dbReference>
<dbReference type="EMBL" id="CYSC01000011">
    <property type="protein sequence ID" value="CUH70766.1"/>
    <property type="molecule type" value="Genomic_DNA"/>
</dbReference>
<dbReference type="OrthoDB" id="7863219at2"/>
<accession>A0A0P1FMU0</accession>
<evidence type="ECO:0000313" key="2">
    <source>
        <dbReference type="EMBL" id="CUH69425.1"/>
    </source>
</evidence>
<organism evidence="3 5">
    <name type="scientific">Thalassovita autumnalis</name>
    <dbReference type="NCBI Taxonomy" id="2072972"/>
    <lineage>
        <taxon>Bacteria</taxon>
        <taxon>Pseudomonadati</taxon>
        <taxon>Pseudomonadota</taxon>
        <taxon>Alphaproteobacteria</taxon>
        <taxon>Rhodobacterales</taxon>
        <taxon>Roseobacteraceae</taxon>
        <taxon>Thalassovita</taxon>
    </lineage>
</organism>
<feature type="signal peptide" evidence="1">
    <location>
        <begin position="1"/>
        <end position="23"/>
    </location>
</feature>
<reference evidence="3 5" key="2">
    <citation type="submission" date="2015-09" db="EMBL/GenBank/DDBJ databases">
        <authorList>
            <consortium name="Swine Surveillance"/>
        </authorList>
    </citation>
    <scope>NUCLEOTIDE SEQUENCE [LARGE SCALE GENOMIC DNA]</scope>
    <source>
        <strain evidence="3 5">5120</strain>
    </source>
</reference>
<proteinExistence type="predicted"/>
<evidence type="ECO:0000313" key="4">
    <source>
        <dbReference type="Proteomes" id="UP000051086"/>
    </source>
</evidence>
<protein>
    <submittedName>
        <fullName evidence="3">Uncharacterized protein</fullName>
    </submittedName>
</protein>
<dbReference type="Proteomes" id="UP000051887">
    <property type="component" value="Unassembled WGS sequence"/>
</dbReference>
<sequence length="135" mass="14568">MKTLTAALTAATLMMSFAHPIWAQGGDDPIPGIDIIIKEDPSLVPVKPMTFDQAQMKQINALKGDDRPIYALKVIAEEIGAGKGFVAAGAKAFEDIWCGPCKMADELAVKFRADDVAYRLTVRFKAGAELSEKVN</sequence>
<dbReference type="RefSeq" id="WP_058242108.1">
    <property type="nucleotide sequence ID" value="NZ_CYSB01000039.1"/>
</dbReference>
<dbReference type="AlphaFoldDB" id="A0A0P1FMU0"/>
<keyword evidence="4" id="KW-1185">Reference proteome</keyword>
<dbReference type="EMBL" id="CYSB01000039">
    <property type="protein sequence ID" value="CUH69425.1"/>
    <property type="molecule type" value="Genomic_DNA"/>
</dbReference>